<dbReference type="AlphaFoldDB" id="A0A1Y5R8K5"/>
<accession>A0A1Y5R8K5</accession>
<sequence length="167" mass="18257">MTHLRQLCLSAFIFLTACTVSLLPDYDQKLHQGLNDANKDAHILFSALSGGSSKAQFSKHAAQYHKVIGSFGALLTRAKTRPQPDGAQKISSKFRKLPKLGEICAEVEADQGCAIVTPRAINEIIETLSKMRDRHKTRGLPDGLLTLLVADYEISIEQALTVEAALQ</sequence>
<name>A0A1Y5R8K5_9RHOB</name>
<organism evidence="1 2">
    <name type="scientific">Roseovarius litorisediminis</name>
    <dbReference type="NCBI Taxonomy" id="1312363"/>
    <lineage>
        <taxon>Bacteria</taxon>
        <taxon>Pseudomonadati</taxon>
        <taxon>Pseudomonadota</taxon>
        <taxon>Alphaproteobacteria</taxon>
        <taxon>Rhodobacterales</taxon>
        <taxon>Roseobacteraceae</taxon>
        <taxon>Roseovarius</taxon>
    </lineage>
</organism>
<dbReference type="OrthoDB" id="7566271at2"/>
<dbReference type="RefSeq" id="WP_085890563.1">
    <property type="nucleotide sequence ID" value="NZ_FWFL01000001.1"/>
</dbReference>
<protein>
    <recommendedName>
        <fullName evidence="3">Lipoprotein</fullName>
    </recommendedName>
</protein>
<dbReference type="EMBL" id="FWFL01000001">
    <property type="protein sequence ID" value="SLN11679.1"/>
    <property type="molecule type" value="Genomic_DNA"/>
</dbReference>
<evidence type="ECO:0000313" key="2">
    <source>
        <dbReference type="Proteomes" id="UP000193827"/>
    </source>
</evidence>
<evidence type="ECO:0008006" key="3">
    <source>
        <dbReference type="Google" id="ProtNLM"/>
    </source>
</evidence>
<proteinExistence type="predicted"/>
<keyword evidence="2" id="KW-1185">Reference proteome</keyword>
<gene>
    <name evidence="1" type="ORF">PEL8287_00278</name>
</gene>
<reference evidence="1 2" key="1">
    <citation type="submission" date="2017-03" db="EMBL/GenBank/DDBJ databases">
        <authorList>
            <person name="Afonso C.L."/>
            <person name="Miller P.J."/>
            <person name="Scott M.A."/>
            <person name="Spackman E."/>
            <person name="Goraichik I."/>
            <person name="Dimitrov K.M."/>
            <person name="Suarez D.L."/>
            <person name="Swayne D.E."/>
        </authorList>
    </citation>
    <scope>NUCLEOTIDE SEQUENCE [LARGE SCALE GENOMIC DNA]</scope>
    <source>
        <strain evidence="1 2">CECT 8287</strain>
    </source>
</reference>
<evidence type="ECO:0000313" key="1">
    <source>
        <dbReference type="EMBL" id="SLN11679.1"/>
    </source>
</evidence>
<dbReference type="Proteomes" id="UP000193827">
    <property type="component" value="Unassembled WGS sequence"/>
</dbReference>
<dbReference type="PROSITE" id="PS51257">
    <property type="entry name" value="PROKAR_LIPOPROTEIN"/>
    <property type="match status" value="1"/>
</dbReference>